<gene>
    <name evidence="1" type="ORF">N7541_008638</name>
</gene>
<keyword evidence="2" id="KW-1185">Reference proteome</keyword>
<dbReference type="EMBL" id="JAPZBR010000006">
    <property type="protein sequence ID" value="KAJ5350911.1"/>
    <property type="molecule type" value="Genomic_DNA"/>
</dbReference>
<dbReference type="PANTHER" id="PTHR47431:SF5">
    <property type="entry name" value="ZN(II)2CYS6 TRANSCRIPTION FACTOR (EUROFUNG)"/>
    <property type="match status" value="1"/>
</dbReference>
<dbReference type="AlphaFoldDB" id="A0A9W9QZG5"/>
<reference evidence="1" key="2">
    <citation type="journal article" date="2023" name="IMA Fungus">
        <title>Comparative genomic study of the Penicillium genus elucidates a diverse pangenome and 15 lateral gene transfer events.</title>
        <authorList>
            <person name="Petersen C."/>
            <person name="Sorensen T."/>
            <person name="Nielsen M.R."/>
            <person name="Sondergaard T.E."/>
            <person name="Sorensen J.L."/>
            <person name="Fitzpatrick D.A."/>
            <person name="Frisvad J.C."/>
            <person name="Nielsen K.L."/>
        </authorList>
    </citation>
    <scope>NUCLEOTIDE SEQUENCE</scope>
    <source>
        <strain evidence="1">IBT 35675</strain>
    </source>
</reference>
<sequence>MPIAFEFQGEIEDLSRSSLPHWPGSSLTLAISAIVSLIPLSQDPYALSDSGIRLRRLHAKLYAEAALAEVENEIDVLSAPTTPRHSSALGETAEVDQTAKGYPVLALVLLSVYEYCQRGNISRMRIRANQAVTTAVDLSLHNLGPSSTEAERRTWWSAMLVLYLSSIDQQIPWALLLEAEKSILSVSETFNECFMNSPTDTISINPSSKIMQLKTHIASIIQKLDRLPKPTSDADPDENAAQCIWRIAVVLVHSARIRLHRARAFMDIPIFLDKYCDLSAIKDMMESSSAFDSKRPSNFDSVFPFTEQDSSLLCLKSSQVIARNLENLPTANPYLDRFAILGGKSSAAEEHTPFMLPFFMCAAMQSSYVLLMFHYRLRAAFESGHLSMYSYLLHSPQVASEPQDAERLLRELRQGMESIIGAVQLAQMFEGVNNMSQEIIIAYQSTLTGE</sequence>
<reference evidence="1" key="1">
    <citation type="submission" date="2022-12" db="EMBL/GenBank/DDBJ databases">
        <authorList>
            <person name="Petersen C."/>
        </authorList>
    </citation>
    <scope>NUCLEOTIDE SEQUENCE</scope>
    <source>
        <strain evidence="1">IBT 35675</strain>
    </source>
</reference>
<dbReference type="PANTHER" id="PTHR47431">
    <property type="entry name" value="ZN(II)2CYS6 TRANSCRIPTION FACTOR (EUROFUNG)-RELATED"/>
    <property type="match status" value="1"/>
</dbReference>
<dbReference type="CDD" id="cd12148">
    <property type="entry name" value="fungal_TF_MHR"/>
    <property type="match status" value="1"/>
</dbReference>
<organism evidence="1 2">
    <name type="scientific">Penicillium brevicompactum</name>
    <dbReference type="NCBI Taxonomy" id="5074"/>
    <lineage>
        <taxon>Eukaryota</taxon>
        <taxon>Fungi</taxon>
        <taxon>Dikarya</taxon>
        <taxon>Ascomycota</taxon>
        <taxon>Pezizomycotina</taxon>
        <taxon>Eurotiomycetes</taxon>
        <taxon>Eurotiomycetidae</taxon>
        <taxon>Eurotiales</taxon>
        <taxon>Aspergillaceae</taxon>
        <taxon>Penicillium</taxon>
    </lineage>
</organism>
<evidence type="ECO:0008006" key="3">
    <source>
        <dbReference type="Google" id="ProtNLM"/>
    </source>
</evidence>
<dbReference type="Proteomes" id="UP001148299">
    <property type="component" value="Unassembled WGS sequence"/>
</dbReference>
<comment type="caution">
    <text evidence="1">The sequence shown here is derived from an EMBL/GenBank/DDBJ whole genome shotgun (WGS) entry which is preliminary data.</text>
</comment>
<proteinExistence type="predicted"/>
<name>A0A9W9QZG5_PENBR</name>
<accession>A0A9W9QZG5</accession>
<evidence type="ECO:0000313" key="1">
    <source>
        <dbReference type="EMBL" id="KAJ5350911.1"/>
    </source>
</evidence>
<evidence type="ECO:0000313" key="2">
    <source>
        <dbReference type="Proteomes" id="UP001148299"/>
    </source>
</evidence>
<protein>
    <recommendedName>
        <fullName evidence="3">Transcription factor domain-containing protein</fullName>
    </recommendedName>
</protein>